<evidence type="ECO:0000256" key="5">
    <source>
        <dbReference type="ARBA" id="ARBA00022801"/>
    </source>
</evidence>
<dbReference type="PANTHER" id="PTHR43982:SF6">
    <property type="entry name" value="UBIQUITIN CARBOXYL-TERMINAL HYDROLASE 2-RELATED"/>
    <property type="match status" value="1"/>
</dbReference>
<dbReference type="Gene3D" id="3.90.70.10">
    <property type="entry name" value="Cysteine proteinases"/>
    <property type="match status" value="1"/>
</dbReference>
<evidence type="ECO:0000313" key="8">
    <source>
        <dbReference type="EMBL" id="WFD23372.1"/>
    </source>
</evidence>
<reference evidence="8" key="1">
    <citation type="submission" date="2023-03" db="EMBL/GenBank/DDBJ databases">
        <title>Mating type loci evolution in Malassezia.</title>
        <authorList>
            <person name="Coelho M.A."/>
        </authorList>
    </citation>
    <scope>NUCLEOTIDE SEQUENCE</scope>
    <source>
        <strain evidence="8">CBS 12830</strain>
    </source>
</reference>
<dbReference type="InterPro" id="IPR038765">
    <property type="entry name" value="Papain-like_cys_pep_sf"/>
</dbReference>
<evidence type="ECO:0000256" key="2">
    <source>
        <dbReference type="ARBA" id="ARBA00012759"/>
    </source>
</evidence>
<dbReference type="InterPro" id="IPR001394">
    <property type="entry name" value="Peptidase_C19_UCH"/>
</dbReference>
<evidence type="ECO:0000256" key="6">
    <source>
        <dbReference type="ARBA" id="ARBA00022807"/>
    </source>
</evidence>
<dbReference type="Pfam" id="PF13446">
    <property type="entry name" value="RPT"/>
    <property type="match status" value="1"/>
</dbReference>
<dbReference type="PROSITE" id="PS00972">
    <property type="entry name" value="USP_1"/>
    <property type="match status" value="1"/>
</dbReference>
<keyword evidence="5 8" id="KW-0378">Hydrolase</keyword>
<dbReference type="EC" id="3.4.19.12" evidence="2"/>
<dbReference type="GO" id="GO:0061136">
    <property type="term" value="P:regulation of proteasomal protein catabolic process"/>
    <property type="evidence" value="ECO:0007669"/>
    <property type="project" value="TreeGrafter"/>
</dbReference>
<evidence type="ECO:0000256" key="4">
    <source>
        <dbReference type="ARBA" id="ARBA00022786"/>
    </source>
</evidence>
<dbReference type="PROSITE" id="PS50235">
    <property type="entry name" value="USP_3"/>
    <property type="match status" value="1"/>
</dbReference>
<dbReference type="GO" id="GO:0043161">
    <property type="term" value="P:proteasome-mediated ubiquitin-dependent protein catabolic process"/>
    <property type="evidence" value="ECO:0007669"/>
    <property type="project" value="InterPro"/>
</dbReference>
<dbReference type="InterPro" id="IPR044635">
    <property type="entry name" value="UBP14-like"/>
</dbReference>
<dbReference type="GO" id="GO:0070628">
    <property type="term" value="F:proteasome binding"/>
    <property type="evidence" value="ECO:0007669"/>
    <property type="project" value="TreeGrafter"/>
</dbReference>
<keyword evidence="9" id="KW-1185">Reference proteome</keyword>
<feature type="domain" description="USP" evidence="7">
    <location>
        <begin position="518"/>
        <end position="888"/>
    </location>
</feature>
<dbReference type="AlphaFoldDB" id="A0AAF0EJT4"/>
<dbReference type="Pfam" id="PF00443">
    <property type="entry name" value="UCH"/>
    <property type="match status" value="1"/>
</dbReference>
<evidence type="ECO:0000259" key="7">
    <source>
        <dbReference type="PROSITE" id="PS50235"/>
    </source>
</evidence>
<name>A0AAF0EJT4_9BASI</name>
<dbReference type="GO" id="GO:0004843">
    <property type="term" value="F:cysteine-type deubiquitinase activity"/>
    <property type="evidence" value="ECO:0007669"/>
    <property type="project" value="UniProtKB-EC"/>
</dbReference>
<dbReference type="Proteomes" id="UP001214415">
    <property type="component" value="Chromosome 4"/>
</dbReference>
<dbReference type="PANTHER" id="PTHR43982">
    <property type="entry name" value="UBIQUITIN CARBOXYL-TERMINAL HYDROLASE"/>
    <property type="match status" value="1"/>
</dbReference>
<dbReference type="EMBL" id="CP119903">
    <property type="protein sequence ID" value="WFD23372.1"/>
    <property type="molecule type" value="Genomic_DNA"/>
</dbReference>
<evidence type="ECO:0000313" key="9">
    <source>
        <dbReference type="Proteomes" id="UP001214415"/>
    </source>
</evidence>
<keyword evidence="4" id="KW-0833">Ubl conjugation pathway</keyword>
<keyword evidence="3" id="KW-0645">Protease</keyword>
<gene>
    <name evidence="8" type="primary">UBP2</name>
    <name evidence="8" type="ORF">MEQU1_002061</name>
</gene>
<protein>
    <recommendedName>
        <fullName evidence="2">ubiquitinyl hydrolase 1</fullName>
        <ecNumber evidence="2">3.4.19.12</ecNumber>
    </recommendedName>
</protein>
<evidence type="ECO:0000256" key="3">
    <source>
        <dbReference type="ARBA" id="ARBA00022670"/>
    </source>
</evidence>
<dbReference type="InterPro" id="IPR018200">
    <property type="entry name" value="USP_CS"/>
</dbReference>
<organism evidence="8 9">
    <name type="scientific">Malassezia equina</name>
    <dbReference type="NCBI Taxonomy" id="1381935"/>
    <lineage>
        <taxon>Eukaryota</taxon>
        <taxon>Fungi</taxon>
        <taxon>Dikarya</taxon>
        <taxon>Basidiomycota</taxon>
        <taxon>Ustilaginomycotina</taxon>
        <taxon>Malasseziomycetes</taxon>
        <taxon>Malasseziales</taxon>
        <taxon>Malasseziaceae</taxon>
        <taxon>Malassezia</taxon>
    </lineage>
</organism>
<accession>A0AAF0EJT4</accession>
<dbReference type="InterPro" id="IPR025305">
    <property type="entry name" value="UCH_repeat_domain"/>
</dbReference>
<dbReference type="SUPFAM" id="SSF54001">
    <property type="entry name" value="Cysteine proteinases"/>
    <property type="match status" value="1"/>
</dbReference>
<keyword evidence="6" id="KW-0788">Thiol protease</keyword>
<dbReference type="GO" id="GO:0016579">
    <property type="term" value="P:protein deubiquitination"/>
    <property type="evidence" value="ECO:0007669"/>
    <property type="project" value="InterPro"/>
</dbReference>
<evidence type="ECO:0000256" key="1">
    <source>
        <dbReference type="ARBA" id="ARBA00000707"/>
    </source>
</evidence>
<proteinExistence type="predicted"/>
<sequence length="888" mass="98197">MPIPARARECLRTPAALAESGLLWEADAYSVAWTWPVSQRPVPPPPNEQDDARTDALPDLPAWAHDALQSKPHARACFAPRTLQWHVSEPREDLVIEGPWGPIDAERPRVGPLFYTDDTPEGRRHIDVVHGHAWIASTQEASLPSSFWHAFRTARAQTPGPGQTPASEVVRALHVLARILGNALAGVDRPVPLDGKAFSQQLRWDAPLQSLFEALAWRVAPLADEPRTRLALFAPTDLNQNQALRTRTARLWLELAVLCVWEGGTPPPPPDAAPASLAWHIQRASPLGPVLLAPPDARVHRMCARLGLGTHEVDAQRAEALYRWQVACFPTQHTSVFYALERLQACRPLGEPALEQSRGLCAWSDVVQAYERLGLRVPSEGPGLWDDEPEAPSSEAVQSAYDTIVCDVLRHGTDADYASAQLAMRTLAQAYMQPAWSARADANPFDPVDRAYELLQVSASIDDALIVVGYEVYASETTTRGHLLRLALEALAESRSSTYLRRFLQGDDPAPSDATLPRGLENIGNTCYLNSLLQYVCWIAPIRDMVQALAHATVPHTPRPYVGGRQVTDAERERADAWIAQLRMLLHDMMTSEAPALTPSKELAYLSLVPLAWEEAQGGGDVAHDALLSQVSTQQDVSECLDNMLFLLDVAWASYMEATATDVTRLCAGVSTQTLVTQPEGRVQTKDEAFKSVPVTLLRDSYDLYDALDTFFDDAEVETSEGRVQRTITLKEAPPLLQIHVQRVQYDRKRQRVVKNQALLALPDTLYMDRYMSTDVPTQVALRRETHARRQCIAQLREQVAILDSAAPALEQVSGALPYLAGADEALGTLVREHDPNELATEAQRVRSEAQALRAQMAELREANHASWHNEQGVAYELASVFMHRGDA</sequence>
<comment type="catalytic activity">
    <reaction evidence="1">
        <text>Thiol-dependent hydrolysis of ester, thioester, amide, peptide and isopeptide bonds formed by the C-terminal Gly of ubiquitin (a 76-residue protein attached to proteins as an intracellular targeting signal).</text>
        <dbReference type="EC" id="3.4.19.12"/>
    </reaction>
</comment>
<dbReference type="InterPro" id="IPR028889">
    <property type="entry name" value="USP"/>
</dbReference>